<accession>A0A150Q9H8</accession>
<reference evidence="3 4" key="1">
    <citation type="submission" date="2014-02" db="EMBL/GenBank/DDBJ databases">
        <title>The small core and large imbalanced accessory genome model reveals a collaborative survival strategy of Sorangium cellulosum strains in nature.</title>
        <authorList>
            <person name="Han K."/>
            <person name="Peng R."/>
            <person name="Blom J."/>
            <person name="Li Y.-Z."/>
        </authorList>
    </citation>
    <scope>NUCLEOTIDE SEQUENCE [LARGE SCALE GENOMIC DNA]</scope>
    <source>
        <strain evidence="3 4">So0008-312</strain>
    </source>
</reference>
<organism evidence="3 4">
    <name type="scientific">Sorangium cellulosum</name>
    <name type="common">Polyangium cellulosum</name>
    <dbReference type="NCBI Taxonomy" id="56"/>
    <lineage>
        <taxon>Bacteria</taxon>
        <taxon>Pseudomonadati</taxon>
        <taxon>Myxococcota</taxon>
        <taxon>Polyangia</taxon>
        <taxon>Polyangiales</taxon>
        <taxon>Polyangiaceae</taxon>
        <taxon>Sorangium</taxon>
    </lineage>
</organism>
<dbReference type="Proteomes" id="UP000075260">
    <property type="component" value="Unassembled WGS sequence"/>
</dbReference>
<dbReference type="AlphaFoldDB" id="A0A150Q9H8"/>
<evidence type="ECO:0000313" key="3">
    <source>
        <dbReference type="EMBL" id="KYF64600.1"/>
    </source>
</evidence>
<dbReference type="EMBL" id="JEMA01000904">
    <property type="protein sequence ID" value="KYF64600.1"/>
    <property type="molecule type" value="Genomic_DNA"/>
</dbReference>
<evidence type="ECO:0000313" key="4">
    <source>
        <dbReference type="Proteomes" id="UP000075260"/>
    </source>
</evidence>
<sequence>MKITLHTTTMLLACCLSALASSCGRVDPDTPSGAEAGLDGAAGGDSVPDTGEAAALGVSGRWTSSEFEDPFEAQLTQAADGALSGTVCGPEISVDVPNTNCGAVTDGSVSGDTVRFSFHLPWPMLEMPADYSFEGTASPEGSPERFEGQLRPSYTGDVPFHIAWTACPGTGRCP</sequence>
<evidence type="ECO:0000256" key="1">
    <source>
        <dbReference type="SAM" id="MobiDB-lite"/>
    </source>
</evidence>
<keyword evidence="2" id="KW-0732">Signal</keyword>
<evidence type="ECO:0000256" key="2">
    <source>
        <dbReference type="SAM" id="SignalP"/>
    </source>
</evidence>
<feature type="chain" id="PRO_5007566723" description="Secreted protein" evidence="2">
    <location>
        <begin position="21"/>
        <end position="174"/>
    </location>
</feature>
<evidence type="ECO:0008006" key="5">
    <source>
        <dbReference type="Google" id="ProtNLM"/>
    </source>
</evidence>
<feature type="region of interest" description="Disordered" evidence="1">
    <location>
        <begin position="131"/>
        <end position="153"/>
    </location>
</feature>
<gene>
    <name evidence="3" type="ORF">BE15_38675</name>
</gene>
<name>A0A150Q9H8_SORCE</name>
<comment type="caution">
    <text evidence="3">The sequence shown here is derived from an EMBL/GenBank/DDBJ whole genome shotgun (WGS) entry which is preliminary data.</text>
</comment>
<dbReference type="PROSITE" id="PS51257">
    <property type="entry name" value="PROKAR_LIPOPROTEIN"/>
    <property type="match status" value="1"/>
</dbReference>
<proteinExistence type="predicted"/>
<feature type="signal peptide" evidence="2">
    <location>
        <begin position="1"/>
        <end position="20"/>
    </location>
</feature>
<dbReference type="RefSeq" id="WP_061611571.1">
    <property type="nucleotide sequence ID" value="NZ_JEMA01000904.1"/>
</dbReference>
<protein>
    <recommendedName>
        <fullName evidence="5">Secreted protein</fullName>
    </recommendedName>
</protein>
<feature type="region of interest" description="Disordered" evidence="1">
    <location>
        <begin position="26"/>
        <end position="52"/>
    </location>
</feature>
<dbReference type="OrthoDB" id="9856372at2"/>